<organism evidence="2 3">
    <name type="scientific">Venturia effusa</name>
    <dbReference type="NCBI Taxonomy" id="50376"/>
    <lineage>
        <taxon>Eukaryota</taxon>
        <taxon>Fungi</taxon>
        <taxon>Dikarya</taxon>
        <taxon>Ascomycota</taxon>
        <taxon>Pezizomycotina</taxon>
        <taxon>Dothideomycetes</taxon>
        <taxon>Pleosporomycetidae</taxon>
        <taxon>Venturiales</taxon>
        <taxon>Venturiaceae</taxon>
        <taxon>Venturia</taxon>
    </lineage>
</organism>
<protein>
    <submittedName>
        <fullName evidence="2">Uncharacterized protein</fullName>
    </submittedName>
</protein>
<evidence type="ECO:0000256" key="1">
    <source>
        <dbReference type="SAM" id="MobiDB-lite"/>
    </source>
</evidence>
<keyword evidence="3" id="KW-1185">Reference proteome</keyword>
<dbReference type="AlphaFoldDB" id="A0A517LC16"/>
<feature type="compositionally biased region" description="Polar residues" evidence="1">
    <location>
        <begin position="109"/>
        <end position="129"/>
    </location>
</feature>
<gene>
    <name evidence="2" type="ORF">FKW77_002471</name>
</gene>
<reference evidence="2 3" key="1">
    <citation type="submission" date="2019-07" db="EMBL/GenBank/DDBJ databases">
        <title>Finished genome of Venturia effusa.</title>
        <authorList>
            <person name="Young C.A."/>
            <person name="Cox M.P."/>
            <person name="Ganley A.R.D."/>
            <person name="David W.J."/>
        </authorList>
    </citation>
    <scope>NUCLEOTIDE SEQUENCE [LARGE SCALE GENOMIC DNA]</scope>
    <source>
        <strain evidence="3">albino</strain>
    </source>
</reference>
<sequence length="273" mass="31420">MSRPAAHTTDLPRSRKPRMITTAPRTRSAIAIALEKRRKRDQDATLPRTKETRIIATASSVRTPIAIAIGRQPENQIVQKKFQLQQARSRRAATKVVSQTNLKRKHSTTEPSVTFTKEDFSTSPARNESPNPPDQGNKKRKRNSRTIVSLPRELRQQILYQSLAIHEIEIPRPPRIDYDSEFDIAHFLLATFYSGATKNGDEFASECKQARDRARIWAETLAQACQCSPEYPVLLEDIEYVTGLWIREADVEILESMEMWEVERMKLKKYLMD</sequence>
<feature type="region of interest" description="Disordered" evidence="1">
    <location>
        <begin position="85"/>
        <end position="147"/>
    </location>
</feature>
<evidence type="ECO:0000313" key="2">
    <source>
        <dbReference type="EMBL" id="QDS73187.1"/>
    </source>
</evidence>
<dbReference type="Proteomes" id="UP000316270">
    <property type="component" value="Chromosome 9"/>
</dbReference>
<dbReference type="EMBL" id="CP042193">
    <property type="protein sequence ID" value="QDS73187.1"/>
    <property type="molecule type" value="Genomic_DNA"/>
</dbReference>
<accession>A0A517LC16</accession>
<evidence type="ECO:0000313" key="3">
    <source>
        <dbReference type="Proteomes" id="UP000316270"/>
    </source>
</evidence>
<proteinExistence type="predicted"/>
<name>A0A517LC16_9PEZI</name>